<evidence type="ECO:0000313" key="1">
    <source>
        <dbReference type="EMBL" id="MFB9524944.1"/>
    </source>
</evidence>
<dbReference type="Proteomes" id="UP001589718">
    <property type="component" value="Unassembled WGS sequence"/>
</dbReference>
<name>A0ABV5PP15_STRCM</name>
<comment type="caution">
    <text evidence="1">The sequence shown here is derived from an EMBL/GenBank/DDBJ whole genome shotgun (WGS) entry which is preliminary data.</text>
</comment>
<gene>
    <name evidence="1" type="ORF">ACFFTU_33925</name>
</gene>
<protein>
    <submittedName>
        <fullName evidence="1">Uncharacterized protein</fullName>
    </submittedName>
</protein>
<organism evidence="1 2">
    <name type="scientific">Streptomyces cremeus</name>
    <dbReference type="NCBI Taxonomy" id="66881"/>
    <lineage>
        <taxon>Bacteria</taxon>
        <taxon>Bacillati</taxon>
        <taxon>Actinomycetota</taxon>
        <taxon>Actinomycetes</taxon>
        <taxon>Kitasatosporales</taxon>
        <taxon>Streptomycetaceae</taxon>
        <taxon>Streptomyces</taxon>
    </lineage>
</organism>
<dbReference type="RefSeq" id="WP_345219970.1">
    <property type="nucleotide sequence ID" value="NZ_BAAAXE010000003.1"/>
</dbReference>
<sequence>MVSNGSTGVHGLLAWVGDLHSLNSVLAWESVPDAPARSPAGAGPTADTPQWAAVLTGCWPRMDRAVSVPTKTGSA</sequence>
<accession>A0ABV5PP15</accession>
<keyword evidence="2" id="KW-1185">Reference proteome</keyword>
<proteinExistence type="predicted"/>
<evidence type="ECO:0000313" key="2">
    <source>
        <dbReference type="Proteomes" id="UP001589718"/>
    </source>
</evidence>
<reference evidence="1 2" key="1">
    <citation type="submission" date="2024-09" db="EMBL/GenBank/DDBJ databases">
        <authorList>
            <person name="Sun Q."/>
            <person name="Mori K."/>
        </authorList>
    </citation>
    <scope>NUCLEOTIDE SEQUENCE [LARGE SCALE GENOMIC DNA]</scope>
    <source>
        <strain evidence="1 2">JCM 4362</strain>
    </source>
</reference>
<dbReference type="EMBL" id="JBHMCR010000027">
    <property type="protein sequence ID" value="MFB9524944.1"/>
    <property type="molecule type" value="Genomic_DNA"/>
</dbReference>